<evidence type="ECO:0000313" key="2">
    <source>
        <dbReference type="EMBL" id="EJK59554.1"/>
    </source>
</evidence>
<dbReference type="AlphaFoldDB" id="K0S3X7"/>
<proteinExistence type="predicted"/>
<feature type="compositionally biased region" description="Basic and acidic residues" evidence="1">
    <location>
        <begin position="23"/>
        <end position="34"/>
    </location>
</feature>
<evidence type="ECO:0000256" key="1">
    <source>
        <dbReference type="SAM" id="MobiDB-lite"/>
    </source>
</evidence>
<gene>
    <name evidence="2" type="ORF">THAOC_20204</name>
</gene>
<name>K0S3X7_THAOC</name>
<organism evidence="2 3">
    <name type="scientific">Thalassiosira oceanica</name>
    <name type="common">Marine diatom</name>
    <dbReference type="NCBI Taxonomy" id="159749"/>
    <lineage>
        <taxon>Eukaryota</taxon>
        <taxon>Sar</taxon>
        <taxon>Stramenopiles</taxon>
        <taxon>Ochrophyta</taxon>
        <taxon>Bacillariophyta</taxon>
        <taxon>Coscinodiscophyceae</taxon>
        <taxon>Thalassiosirophycidae</taxon>
        <taxon>Thalassiosirales</taxon>
        <taxon>Thalassiosiraceae</taxon>
        <taxon>Thalassiosira</taxon>
    </lineage>
</organism>
<dbReference type="EMBL" id="AGNL01022708">
    <property type="protein sequence ID" value="EJK59554.1"/>
    <property type="molecule type" value="Genomic_DNA"/>
</dbReference>
<feature type="region of interest" description="Disordered" evidence="1">
    <location>
        <begin position="1"/>
        <end position="65"/>
    </location>
</feature>
<sequence>MGEDDDTKAKDLVSKDASGGIDKNAKLSRQDSIRAAKTNADADVLSFEPEVHSNERRSTDSDSLDPELIELIAADLFDQSSLTREFKEVHFPHETRQNRIPPSTPTAKSTSNNEESIEPTSPPKKRSKISRGKGKKVTVNAASDFLASTRGSWIAPQVHAWAPPISSTKAQLSQEYILHHQHLRHNQSASQDSALTKDESPSMLPEKAQPKF</sequence>
<accession>K0S3X7</accession>
<evidence type="ECO:0000313" key="3">
    <source>
        <dbReference type="Proteomes" id="UP000266841"/>
    </source>
</evidence>
<feature type="region of interest" description="Disordered" evidence="1">
    <location>
        <begin position="87"/>
        <end position="139"/>
    </location>
</feature>
<feature type="compositionally biased region" description="Basic and acidic residues" evidence="1">
    <location>
        <begin position="49"/>
        <end position="60"/>
    </location>
</feature>
<reference evidence="2 3" key="1">
    <citation type="journal article" date="2012" name="Genome Biol.">
        <title>Genome and low-iron response of an oceanic diatom adapted to chronic iron limitation.</title>
        <authorList>
            <person name="Lommer M."/>
            <person name="Specht M."/>
            <person name="Roy A.S."/>
            <person name="Kraemer L."/>
            <person name="Andreson R."/>
            <person name="Gutowska M.A."/>
            <person name="Wolf J."/>
            <person name="Bergner S.V."/>
            <person name="Schilhabel M.B."/>
            <person name="Klostermeier U.C."/>
            <person name="Beiko R.G."/>
            <person name="Rosenstiel P."/>
            <person name="Hippler M."/>
            <person name="Laroche J."/>
        </authorList>
    </citation>
    <scope>NUCLEOTIDE SEQUENCE [LARGE SCALE GENOMIC DNA]</scope>
    <source>
        <strain evidence="2 3">CCMP1005</strain>
    </source>
</reference>
<keyword evidence="3" id="KW-1185">Reference proteome</keyword>
<protein>
    <submittedName>
        <fullName evidence="2">Uncharacterized protein</fullName>
    </submittedName>
</protein>
<feature type="compositionally biased region" description="Polar residues" evidence="1">
    <location>
        <begin position="98"/>
        <end position="114"/>
    </location>
</feature>
<feature type="compositionally biased region" description="Basic and acidic residues" evidence="1">
    <location>
        <begin position="87"/>
        <end position="97"/>
    </location>
</feature>
<comment type="caution">
    <text evidence="2">The sequence shown here is derived from an EMBL/GenBank/DDBJ whole genome shotgun (WGS) entry which is preliminary data.</text>
</comment>
<feature type="compositionally biased region" description="Basic residues" evidence="1">
    <location>
        <begin position="123"/>
        <end position="136"/>
    </location>
</feature>
<feature type="region of interest" description="Disordered" evidence="1">
    <location>
        <begin position="181"/>
        <end position="212"/>
    </location>
</feature>
<dbReference type="Proteomes" id="UP000266841">
    <property type="component" value="Unassembled WGS sequence"/>
</dbReference>